<comment type="caution">
    <text evidence="3">The sequence shown here is derived from an EMBL/GenBank/DDBJ whole genome shotgun (WGS) entry which is preliminary data.</text>
</comment>
<evidence type="ECO:0000313" key="3">
    <source>
        <dbReference type="EMBL" id="KAA8493300.1"/>
    </source>
</evidence>
<keyword evidence="4" id="KW-1185">Reference proteome</keyword>
<gene>
    <name evidence="3" type="ORF">FVE85_8745</name>
</gene>
<name>A0A5J4YQN4_PORPP</name>
<dbReference type="Proteomes" id="UP000324585">
    <property type="component" value="Unassembled WGS sequence"/>
</dbReference>
<proteinExistence type="predicted"/>
<protein>
    <submittedName>
        <fullName evidence="3">Uncharacterized protein</fullName>
    </submittedName>
</protein>
<dbReference type="OMA" id="EATINSP"/>
<dbReference type="AlphaFoldDB" id="A0A5J4YQN4"/>
<dbReference type="SUPFAM" id="SSF57997">
    <property type="entry name" value="Tropomyosin"/>
    <property type="match status" value="1"/>
</dbReference>
<evidence type="ECO:0000256" key="2">
    <source>
        <dbReference type="SAM" id="MobiDB-lite"/>
    </source>
</evidence>
<feature type="compositionally biased region" description="Basic and acidic residues" evidence="2">
    <location>
        <begin position="540"/>
        <end position="556"/>
    </location>
</feature>
<dbReference type="EMBL" id="VRMN01000007">
    <property type="protein sequence ID" value="KAA8493300.1"/>
    <property type="molecule type" value="Genomic_DNA"/>
</dbReference>
<evidence type="ECO:0000313" key="4">
    <source>
        <dbReference type="Proteomes" id="UP000324585"/>
    </source>
</evidence>
<sequence>MPGKAAYVGMPRTGLFDKATPQMGEQDGRADPRQAAPGKAAPGQAAPGRAAPGQAAPGRTAPGQAAPAPGHASKRRRVIERKLKEMTEDARKTQEELNVVTERQGELQRQVKKLQKQIAAEEKNAKDKEEKLKELQDELRACDAEIARLDSETKALEDKLDENARLQRAKGMEIEGIRAKLSGLDDPAKDGATLVQLEKQLATITDDVERLRIAGDQLEADKKELKEVIRSSRRGILHERMQIKKLERQTELAKRKLARLHNRRQQLVARLERDRRAATATRAQLEQAKNTLEQKKKGFFGFFRRAFGTIGAHEEKVRGLETRFSAAEVTSRETEQQLENLESQIDDAELAVGSLEVDIESHNAELVLQEKELVEQEEMYVQAEERIKQNEAAFSAKYQRQQLLEGQLIPREQEIIRAEREKLNRWMLEAEETSRVLEAENDTLASSLKKAETSLEEERTKQDTLVDAIEDSKGKIAEAEQKLQELGQDRAREELELEAVRTHREKLNEASRIINADIRTAGLELRDAINLEKVEEEQARAAREREETRAKTEEHVNPVYEDATAEDYHRDVQFTENRSTASRNRNNHANSYY</sequence>
<feature type="coiled-coil region" evidence="1">
    <location>
        <begin position="194"/>
        <end position="298"/>
    </location>
</feature>
<organism evidence="3 4">
    <name type="scientific">Porphyridium purpureum</name>
    <name type="common">Red alga</name>
    <name type="synonym">Porphyridium cruentum</name>
    <dbReference type="NCBI Taxonomy" id="35688"/>
    <lineage>
        <taxon>Eukaryota</taxon>
        <taxon>Rhodophyta</taxon>
        <taxon>Bangiophyceae</taxon>
        <taxon>Porphyridiales</taxon>
        <taxon>Porphyridiaceae</taxon>
        <taxon>Porphyridium</taxon>
    </lineage>
</organism>
<feature type="coiled-coil region" evidence="1">
    <location>
        <begin position="324"/>
        <end position="393"/>
    </location>
</feature>
<reference evidence="4" key="1">
    <citation type="journal article" date="2019" name="Nat. Commun.">
        <title>Expansion of phycobilisome linker gene families in mesophilic red algae.</title>
        <authorList>
            <person name="Lee J."/>
            <person name="Kim D."/>
            <person name="Bhattacharya D."/>
            <person name="Yoon H.S."/>
        </authorList>
    </citation>
    <scope>NUCLEOTIDE SEQUENCE [LARGE SCALE GENOMIC DNA]</scope>
    <source>
        <strain evidence="4">CCMP 1328</strain>
    </source>
</reference>
<accession>A0A5J4YQN4</accession>
<feature type="region of interest" description="Disordered" evidence="2">
    <location>
        <begin position="1"/>
        <end position="106"/>
    </location>
</feature>
<evidence type="ECO:0000256" key="1">
    <source>
        <dbReference type="SAM" id="Coils"/>
    </source>
</evidence>
<feature type="compositionally biased region" description="Low complexity" evidence="2">
    <location>
        <begin position="33"/>
        <end position="70"/>
    </location>
</feature>
<feature type="region of interest" description="Disordered" evidence="2">
    <location>
        <begin position="540"/>
        <end position="593"/>
    </location>
</feature>
<feature type="compositionally biased region" description="Basic and acidic residues" evidence="2">
    <location>
        <begin position="80"/>
        <end position="95"/>
    </location>
</feature>
<feature type="compositionally biased region" description="Polar residues" evidence="2">
    <location>
        <begin position="574"/>
        <end position="593"/>
    </location>
</feature>
<keyword evidence="1" id="KW-0175">Coiled coil</keyword>